<keyword evidence="1" id="KW-1003">Cell membrane</keyword>
<feature type="transmembrane region" description="Helical" evidence="1">
    <location>
        <begin position="21"/>
        <end position="39"/>
    </location>
</feature>
<comment type="function">
    <text evidence="1">Involved in the import of queuosine (Q) precursors, required for Q precursor salvage.</text>
</comment>
<keyword evidence="1" id="KW-0812">Transmembrane</keyword>
<comment type="similarity">
    <text evidence="1">Belongs to the vitamin uptake transporter (VUT/ECF) (TC 2.A.88) family. Q precursor transporter subfamily.</text>
</comment>
<reference evidence="2 3" key="1">
    <citation type="submission" date="2019-07" db="EMBL/GenBank/DDBJ databases">
        <title>Deinococcus detaillus sp. nov., isolated from humus soil in Antarctica.</title>
        <authorList>
            <person name="Zhang K."/>
        </authorList>
    </citation>
    <scope>NUCLEOTIDE SEQUENCE [LARGE SCALE GENOMIC DNA]</scope>
    <source>
        <strain evidence="2 3">H1</strain>
    </source>
</reference>
<keyword evidence="1" id="KW-1133">Transmembrane helix</keyword>
<name>A0A553USG5_9DEIO</name>
<keyword evidence="1" id="KW-0813">Transport</keyword>
<feature type="transmembrane region" description="Helical" evidence="1">
    <location>
        <begin position="84"/>
        <end position="105"/>
    </location>
</feature>
<evidence type="ECO:0000256" key="1">
    <source>
        <dbReference type="HAMAP-Rule" id="MF_02088"/>
    </source>
</evidence>
<dbReference type="PANTHER" id="PTHR34300">
    <property type="entry name" value="QUEUOSINE PRECURSOR TRANSPORTER-RELATED"/>
    <property type="match status" value="1"/>
</dbReference>
<gene>
    <name evidence="2" type="ORF">FNU79_12555</name>
</gene>
<dbReference type="GO" id="GO:0022857">
    <property type="term" value="F:transmembrane transporter activity"/>
    <property type="evidence" value="ECO:0007669"/>
    <property type="project" value="UniProtKB-UniRule"/>
</dbReference>
<keyword evidence="1" id="KW-0472">Membrane</keyword>
<comment type="caution">
    <text evidence="2">The sequence shown here is derived from an EMBL/GenBank/DDBJ whole genome shotgun (WGS) entry which is preliminary data.</text>
</comment>
<dbReference type="OrthoDB" id="9805479at2"/>
<dbReference type="GO" id="GO:0005886">
    <property type="term" value="C:plasma membrane"/>
    <property type="evidence" value="ECO:0007669"/>
    <property type="project" value="UniProtKB-SubCell"/>
</dbReference>
<dbReference type="Proteomes" id="UP000316092">
    <property type="component" value="Unassembled WGS sequence"/>
</dbReference>
<evidence type="ECO:0000313" key="2">
    <source>
        <dbReference type="EMBL" id="TSA83150.1"/>
    </source>
</evidence>
<dbReference type="RefSeq" id="WP_143721163.1">
    <property type="nucleotide sequence ID" value="NZ_VKDB01000014.1"/>
</dbReference>
<accession>A0A553USG5</accession>
<comment type="subcellular location">
    <subcellularLocation>
        <location evidence="1">Cell membrane</location>
        <topology evidence="1">Multi-pass membrane protein</topology>
    </subcellularLocation>
</comment>
<dbReference type="NCBIfam" id="TIGR00697">
    <property type="entry name" value="queuosine precursor transporter"/>
    <property type="match status" value="1"/>
</dbReference>
<organism evidence="2 3">
    <name type="scientific">Deinococcus detaillensis</name>
    <dbReference type="NCBI Taxonomy" id="2592048"/>
    <lineage>
        <taxon>Bacteria</taxon>
        <taxon>Thermotogati</taxon>
        <taxon>Deinococcota</taxon>
        <taxon>Deinococci</taxon>
        <taxon>Deinococcales</taxon>
        <taxon>Deinococcaceae</taxon>
        <taxon>Deinococcus</taxon>
    </lineage>
</organism>
<feature type="transmembrane region" description="Helical" evidence="1">
    <location>
        <begin position="51"/>
        <end position="72"/>
    </location>
</feature>
<protein>
    <recommendedName>
        <fullName evidence="1">Probable queuosine precursor transporter</fullName>
        <shortName evidence="1">Q precursor transporter</shortName>
    </recommendedName>
</protein>
<keyword evidence="3" id="KW-1185">Reference proteome</keyword>
<feature type="transmembrane region" description="Helical" evidence="1">
    <location>
        <begin position="117"/>
        <end position="141"/>
    </location>
</feature>
<dbReference type="PANTHER" id="PTHR34300:SF2">
    <property type="entry name" value="QUEUOSINE PRECURSOR TRANSPORTER-RELATED"/>
    <property type="match status" value="1"/>
</dbReference>
<sequence length="245" mass="26945">MSSDQKLSEPVSNAQPTRFKYFDLILALFAVVLIVSNLASTKTATVNLGFWQPAFDGGTILFPLTYIFGDLLTEVYGYARSRRVIWFGLAMNMLATLTFALVASLSESVDSPTKGAFGVVFAFAPRILLASTLAFFVGEFLNSYVLARLKLLTGGRWLWTRTIGSTLVGQGADTLVFSLVAFWGVLPSDVLWGLVLFNYLYKVGLEVVLTPVTYAVVSFLKRAEGVDVFDRHTNFSPFKWGKSGS</sequence>
<dbReference type="InterPro" id="IPR003744">
    <property type="entry name" value="YhhQ"/>
</dbReference>
<evidence type="ECO:0000313" key="3">
    <source>
        <dbReference type="Proteomes" id="UP000316092"/>
    </source>
</evidence>
<proteinExistence type="inferred from homology"/>
<dbReference type="EMBL" id="VKDB01000014">
    <property type="protein sequence ID" value="TSA83150.1"/>
    <property type="molecule type" value="Genomic_DNA"/>
</dbReference>
<dbReference type="HAMAP" id="MF_02088">
    <property type="entry name" value="Q_prec_transport"/>
    <property type="match status" value="1"/>
</dbReference>
<dbReference type="Pfam" id="PF02592">
    <property type="entry name" value="Vut_1"/>
    <property type="match status" value="1"/>
</dbReference>
<dbReference type="AlphaFoldDB" id="A0A553USG5"/>